<dbReference type="InterPro" id="IPR045269">
    <property type="entry name" value="Atg1-like"/>
</dbReference>
<dbReference type="PROSITE" id="PS00108">
    <property type="entry name" value="PROTEIN_KINASE_ST"/>
    <property type="match status" value="1"/>
</dbReference>
<dbReference type="SUPFAM" id="SSF56112">
    <property type="entry name" value="Protein kinase-like (PK-like)"/>
    <property type="match status" value="1"/>
</dbReference>
<dbReference type="PANTHER" id="PTHR24348:SF68">
    <property type="entry name" value="SERINE_THREONINE-PROTEIN KINASE ATG1C"/>
    <property type="match status" value="1"/>
</dbReference>
<comment type="caution">
    <text evidence="5">The sequence shown here is derived from an EMBL/GenBank/DDBJ whole genome shotgun (WGS) entry which is preliminary data.</text>
</comment>
<keyword evidence="2 3" id="KW-0067">ATP-binding</keyword>
<reference evidence="5" key="1">
    <citation type="submission" date="2019-10" db="EMBL/GenBank/DDBJ databases">
        <authorList>
            <consortium name="Genoscope - CEA"/>
            <person name="William W."/>
        </authorList>
    </citation>
    <scope>NUCLEOTIDE SEQUENCE [LARGE SCALE GENOMIC DNA]</scope>
    <source>
        <strain evidence="5">BBR_PRJEB10992</strain>
    </source>
</reference>
<sequence>MQASRYRILGLVGQGQFGKVYCASDRRTGQLVALKELSHQRAPTHQFLQELWFIISLQHPHIAACLGLEHIQTGRYLVMDYCEGGTVRHLLDQQDSLRLQEALNLIIGVLEGLHYIHQRGIIHCDIKPENILLTLQSQGWHSKLSDFGIARRLPLAGKFKADSKPSTFTGGSPAYMAPERFYGLYSPRSDIYAVGIVLFELLVGDRPFHGLPGELMWAHLNQRLQIPPEIPEVLQTVIQKALEKLPARRYSTATEMIEALKQVRVNPQIQSLADSIIVWKIPDSPPENPSPLSEANPPSAPLLLDHTISLPSVQHSRFPLSCIANFPYLYTAFGQSLEIWSTPQDSSLSVQQIDIFSEDEIKFSEPILAILPMGNGCCILTQNRIHHFTPFQRNPKFLLNLSTIKSLKNNHKKSIIYDNSEVKDNNLTTLKLASSQDLLYRIAIEPESRYMALAFSGQLRFYSLTEKFGSTCIKPIKRLSFSVPQVPEILFLDRRHLLVIWLNFKQQNFNMLRVYTRRGIPIGNLKLSIPLKQLLSTPQPYTLLGIGLDDQPQLVLLRLKPLSVIRIPLSSPPTLACATPWGYVIADQQGKYTFFNLEGNFLGNYLGPVSPQAMTPWGETGLAIVTHPDQQGYLHFVKSINFEQDL</sequence>
<dbReference type="PANTHER" id="PTHR24348">
    <property type="entry name" value="SERINE/THREONINE-PROTEIN KINASE UNC-51-RELATED"/>
    <property type="match status" value="1"/>
</dbReference>
<dbReference type="Pfam" id="PF00069">
    <property type="entry name" value="Pkinase"/>
    <property type="match status" value="1"/>
</dbReference>
<dbReference type="PROSITE" id="PS00107">
    <property type="entry name" value="PROTEIN_KINASE_ATP"/>
    <property type="match status" value="1"/>
</dbReference>
<accession>A0A7Z9BTM6</accession>
<dbReference type="RefSeq" id="WP_083622110.1">
    <property type="nucleotide sequence ID" value="NZ_LR734870.1"/>
</dbReference>
<evidence type="ECO:0000256" key="1">
    <source>
        <dbReference type="ARBA" id="ARBA00022741"/>
    </source>
</evidence>
<dbReference type="PROSITE" id="PS50011">
    <property type="entry name" value="PROTEIN_KINASE_DOM"/>
    <property type="match status" value="1"/>
</dbReference>
<dbReference type="InterPro" id="IPR008271">
    <property type="entry name" value="Ser/Thr_kinase_AS"/>
</dbReference>
<keyword evidence="1 3" id="KW-0547">Nucleotide-binding</keyword>
<feature type="domain" description="Protein kinase" evidence="4">
    <location>
        <begin position="6"/>
        <end position="269"/>
    </location>
</feature>
<dbReference type="GO" id="GO:0005737">
    <property type="term" value="C:cytoplasm"/>
    <property type="evidence" value="ECO:0007669"/>
    <property type="project" value="TreeGrafter"/>
</dbReference>
<dbReference type="GO" id="GO:0004674">
    <property type="term" value="F:protein serine/threonine kinase activity"/>
    <property type="evidence" value="ECO:0007669"/>
    <property type="project" value="UniProtKB-KW"/>
</dbReference>
<evidence type="ECO:0000256" key="3">
    <source>
        <dbReference type="PROSITE-ProRule" id="PRU10141"/>
    </source>
</evidence>
<dbReference type="InterPro" id="IPR011009">
    <property type="entry name" value="Kinase-like_dom_sf"/>
</dbReference>
<keyword evidence="6" id="KW-1185">Reference proteome</keyword>
<protein>
    <submittedName>
        <fullName evidence="5">Serine/threonine protein kinase</fullName>
    </submittedName>
</protein>
<evidence type="ECO:0000313" key="6">
    <source>
        <dbReference type="Proteomes" id="UP000184550"/>
    </source>
</evidence>
<evidence type="ECO:0000259" key="4">
    <source>
        <dbReference type="PROSITE" id="PS50011"/>
    </source>
</evidence>
<keyword evidence="5" id="KW-0723">Serine/threonine-protein kinase</keyword>
<dbReference type="AlphaFoldDB" id="A0A7Z9BTM6"/>
<name>A0A7Z9BTM6_9CYAN</name>
<dbReference type="EMBL" id="CZCU02000137">
    <property type="protein sequence ID" value="VXD18912.1"/>
    <property type="molecule type" value="Genomic_DNA"/>
</dbReference>
<dbReference type="OrthoDB" id="9788659at2"/>
<dbReference type="InterPro" id="IPR017441">
    <property type="entry name" value="Protein_kinase_ATP_BS"/>
</dbReference>
<organism evidence="5 6">
    <name type="scientific">Planktothrix serta PCC 8927</name>
    <dbReference type="NCBI Taxonomy" id="671068"/>
    <lineage>
        <taxon>Bacteria</taxon>
        <taxon>Bacillati</taxon>
        <taxon>Cyanobacteriota</taxon>
        <taxon>Cyanophyceae</taxon>
        <taxon>Oscillatoriophycideae</taxon>
        <taxon>Oscillatoriales</taxon>
        <taxon>Microcoleaceae</taxon>
        <taxon>Planktothrix</taxon>
    </lineage>
</organism>
<proteinExistence type="predicted"/>
<dbReference type="GO" id="GO:0005524">
    <property type="term" value="F:ATP binding"/>
    <property type="evidence" value="ECO:0007669"/>
    <property type="project" value="UniProtKB-UniRule"/>
</dbReference>
<dbReference type="InterPro" id="IPR000719">
    <property type="entry name" value="Prot_kinase_dom"/>
</dbReference>
<evidence type="ECO:0000256" key="2">
    <source>
        <dbReference type="ARBA" id="ARBA00022840"/>
    </source>
</evidence>
<evidence type="ECO:0000313" key="5">
    <source>
        <dbReference type="EMBL" id="VXD18912.1"/>
    </source>
</evidence>
<keyword evidence="5" id="KW-0808">Transferase</keyword>
<dbReference type="SMART" id="SM00220">
    <property type="entry name" value="S_TKc"/>
    <property type="match status" value="1"/>
</dbReference>
<dbReference type="Gene3D" id="1.10.510.10">
    <property type="entry name" value="Transferase(Phosphotransferase) domain 1"/>
    <property type="match status" value="1"/>
</dbReference>
<gene>
    <name evidence="5" type="ORF">PL8927_610063</name>
</gene>
<dbReference type="Proteomes" id="UP000184550">
    <property type="component" value="Unassembled WGS sequence"/>
</dbReference>
<feature type="binding site" evidence="3">
    <location>
        <position position="35"/>
    </location>
    <ligand>
        <name>ATP</name>
        <dbReference type="ChEBI" id="CHEBI:30616"/>
    </ligand>
</feature>
<dbReference type="CDD" id="cd14014">
    <property type="entry name" value="STKc_PknB_like"/>
    <property type="match status" value="1"/>
</dbReference>
<keyword evidence="5" id="KW-0418">Kinase</keyword>